<comment type="caution">
    <text evidence="2">The sequence shown here is derived from an EMBL/GenBank/DDBJ whole genome shotgun (WGS) entry which is preliminary data.</text>
</comment>
<reference evidence="3" key="1">
    <citation type="journal article" date="2023" name="Mol. Phylogenet. Evol.">
        <title>Genome-scale phylogeny and comparative genomics of the fungal order Sordariales.</title>
        <authorList>
            <person name="Hensen N."/>
            <person name="Bonometti L."/>
            <person name="Westerberg I."/>
            <person name="Brannstrom I.O."/>
            <person name="Guillou S."/>
            <person name="Cros-Aarteil S."/>
            <person name="Calhoun S."/>
            <person name="Haridas S."/>
            <person name="Kuo A."/>
            <person name="Mondo S."/>
            <person name="Pangilinan J."/>
            <person name="Riley R."/>
            <person name="LaButti K."/>
            <person name="Andreopoulos B."/>
            <person name="Lipzen A."/>
            <person name="Chen C."/>
            <person name="Yan M."/>
            <person name="Daum C."/>
            <person name="Ng V."/>
            <person name="Clum A."/>
            <person name="Steindorff A."/>
            <person name="Ohm R.A."/>
            <person name="Martin F."/>
            <person name="Silar P."/>
            <person name="Natvig D.O."/>
            <person name="Lalanne C."/>
            <person name="Gautier V."/>
            <person name="Ament-Velasquez S.L."/>
            <person name="Kruys A."/>
            <person name="Hutchinson M.I."/>
            <person name="Powell A.J."/>
            <person name="Barry K."/>
            <person name="Miller A.N."/>
            <person name="Grigoriev I.V."/>
            <person name="Debuchy R."/>
            <person name="Gladieux P."/>
            <person name="Hiltunen Thoren M."/>
            <person name="Johannesson H."/>
        </authorList>
    </citation>
    <scope>NUCLEOTIDE SEQUENCE [LARGE SCALE GENOMIC DNA]</scope>
    <source>
        <strain evidence="3">CBS 284.82</strain>
    </source>
</reference>
<dbReference type="AlphaFoldDB" id="A0AAN6PCX8"/>
<feature type="region of interest" description="Disordered" evidence="1">
    <location>
        <begin position="1"/>
        <end position="42"/>
    </location>
</feature>
<name>A0AAN6PCX8_9PEZI</name>
<organism evidence="2 3">
    <name type="scientific">Parachaetomium inaequale</name>
    <dbReference type="NCBI Taxonomy" id="2588326"/>
    <lineage>
        <taxon>Eukaryota</taxon>
        <taxon>Fungi</taxon>
        <taxon>Dikarya</taxon>
        <taxon>Ascomycota</taxon>
        <taxon>Pezizomycotina</taxon>
        <taxon>Sordariomycetes</taxon>
        <taxon>Sordariomycetidae</taxon>
        <taxon>Sordariales</taxon>
        <taxon>Chaetomiaceae</taxon>
        <taxon>Parachaetomium</taxon>
    </lineage>
</organism>
<dbReference type="EMBL" id="MU854425">
    <property type="protein sequence ID" value="KAK4038591.1"/>
    <property type="molecule type" value="Genomic_DNA"/>
</dbReference>
<dbReference type="Proteomes" id="UP001303115">
    <property type="component" value="Unassembled WGS sequence"/>
</dbReference>
<evidence type="ECO:0000313" key="2">
    <source>
        <dbReference type="EMBL" id="KAK4038591.1"/>
    </source>
</evidence>
<protein>
    <submittedName>
        <fullName evidence="2">Uncharacterized protein</fullName>
    </submittedName>
</protein>
<evidence type="ECO:0000256" key="1">
    <source>
        <dbReference type="SAM" id="MobiDB-lite"/>
    </source>
</evidence>
<proteinExistence type="predicted"/>
<evidence type="ECO:0000313" key="3">
    <source>
        <dbReference type="Proteomes" id="UP001303115"/>
    </source>
</evidence>
<keyword evidence="3" id="KW-1185">Reference proteome</keyword>
<sequence>MNGHPMEAPEPPAYMFPPLPNPNGHGQLEMNPHPSAQQHDAAAPAVQLPPMPPWADVEGVPLILPCPLNTLGLVDEWDIGLHRTLRIYDLEEFIMTSVPAPAEPVAAREWARKRATVNMIIHNTLHNPITNAGSLVRILGFDGREEDPKVAYDSVKKIIAEMNRRAERALIKIFRRPFDPRTGLLRHVQILSQIRRRLKSSAWLDQLPVWALEGLAPAFPNDVDNWLRAMGSGVGQWERLMEELIAAGQHYHEGGRQFDMLVA</sequence>
<gene>
    <name evidence="2" type="ORF">C8A01DRAFT_37501</name>
</gene>
<feature type="compositionally biased region" description="Pro residues" evidence="1">
    <location>
        <begin position="8"/>
        <end position="21"/>
    </location>
</feature>
<accession>A0AAN6PCX8</accession>